<organism evidence="2 3">
    <name type="scientific">Basidiobolus ranarum</name>
    <dbReference type="NCBI Taxonomy" id="34480"/>
    <lineage>
        <taxon>Eukaryota</taxon>
        <taxon>Fungi</taxon>
        <taxon>Fungi incertae sedis</taxon>
        <taxon>Zoopagomycota</taxon>
        <taxon>Entomophthoromycotina</taxon>
        <taxon>Basidiobolomycetes</taxon>
        <taxon>Basidiobolales</taxon>
        <taxon>Basidiobolaceae</taxon>
        <taxon>Basidiobolus</taxon>
    </lineage>
</organism>
<feature type="compositionally biased region" description="Basic and acidic residues" evidence="1">
    <location>
        <begin position="38"/>
        <end position="49"/>
    </location>
</feature>
<evidence type="ECO:0000313" key="3">
    <source>
        <dbReference type="Proteomes" id="UP001479436"/>
    </source>
</evidence>
<accession>A0ABR2WWJ4</accession>
<feature type="region of interest" description="Disordered" evidence="1">
    <location>
        <begin position="29"/>
        <end position="50"/>
    </location>
</feature>
<dbReference type="Proteomes" id="UP001479436">
    <property type="component" value="Unassembled WGS sequence"/>
</dbReference>
<sequence length="59" mass="6783">MSADLTTLTVRHYANERESQFAIRNMDMDMDVDDSGENPERKAQSDHVSMDIQVITRPN</sequence>
<dbReference type="EMBL" id="JASJQH010000220">
    <property type="protein sequence ID" value="KAK9765835.1"/>
    <property type="molecule type" value="Genomic_DNA"/>
</dbReference>
<evidence type="ECO:0000313" key="2">
    <source>
        <dbReference type="EMBL" id="KAK9765835.1"/>
    </source>
</evidence>
<name>A0ABR2WWJ4_9FUNG</name>
<comment type="caution">
    <text evidence="2">The sequence shown here is derived from an EMBL/GenBank/DDBJ whole genome shotgun (WGS) entry which is preliminary data.</text>
</comment>
<evidence type="ECO:0000256" key="1">
    <source>
        <dbReference type="SAM" id="MobiDB-lite"/>
    </source>
</evidence>
<protein>
    <submittedName>
        <fullName evidence="2">Uncharacterized protein</fullName>
    </submittedName>
</protein>
<keyword evidence="3" id="KW-1185">Reference proteome</keyword>
<gene>
    <name evidence="2" type="ORF">K7432_005524</name>
</gene>
<reference evidence="2 3" key="1">
    <citation type="submission" date="2023-04" db="EMBL/GenBank/DDBJ databases">
        <title>Genome of Basidiobolus ranarum AG-B5.</title>
        <authorList>
            <person name="Stajich J.E."/>
            <person name="Carter-House D."/>
            <person name="Gryganskyi A."/>
        </authorList>
    </citation>
    <scope>NUCLEOTIDE SEQUENCE [LARGE SCALE GENOMIC DNA]</scope>
    <source>
        <strain evidence="2 3">AG-B5</strain>
    </source>
</reference>
<proteinExistence type="predicted"/>